<name>A0A151AMU3_9CLOT</name>
<evidence type="ECO:0000313" key="3">
    <source>
        <dbReference type="Proteomes" id="UP000075374"/>
    </source>
</evidence>
<dbReference type="Pfam" id="PF04324">
    <property type="entry name" value="Fer2_BFD"/>
    <property type="match status" value="1"/>
</dbReference>
<dbReference type="EMBL" id="LTBB01000006">
    <property type="protein sequence ID" value="KYH28965.1"/>
    <property type="molecule type" value="Genomic_DNA"/>
</dbReference>
<proteinExistence type="predicted"/>
<reference evidence="2 3" key="1">
    <citation type="submission" date="2016-02" db="EMBL/GenBank/DDBJ databases">
        <title>Genome sequence of Clostridium colicanis DSM 13634.</title>
        <authorList>
            <person name="Poehlein A."/>
            <person name="Daniel R."/>
        </authorList>
    </citation>
    <scope>NUCLEOTIDE SEQUENCE [LARGE SCALE GENOMIC DNA]</scope>
    <source>
        <strain evidence="2 3">DSM 13634</strain>
    </source>
</reference>
<dbReference type="AlphaFoldDB" id="A0A151AMU3"/>
<feature type="domain" description="BFD-like [2Fe-2S]-binding" evidence="1">
    <location>
        <begin position="16"/>
        <end position="67"/>
    </location>
</feature>
<dbReference type="RefSeq" id="WP_061858334.1">
    <property type="nucleotide sequence ID" value="NZ_LTBB01000006.1"/>
</dbReference>
<evidence type="ECO:0000313" key="2">
    <source>
        <dbReference type="EMBL" id="KYH28965.1"/>
    </source>
</evidence>
<dbReference type="Proteomes" id="UP000075374">
    <property type="component" value="Unassembled WGS sequence"/>
</dbReference>
<keyword evidence="3" id="KW-1185">Reference proteome</keyword>
<organism evidence="2 3">
    <name type="scientific">Clostridium colicanis DSM 13634</name>
    <dbReference type="NCBI Taxonomy" id="1121305"/>
    <lineage>
        <taxon>Bacteria</taxon>
        <taxon>Bacillati</taxon>
        <taxon>Bacillota</taxon>
        <taxon>Clostridia</taxon>
        <taxon>Eubacteriales</taxon>
        <taxon>Clostridiaceae</taxon>
        <taxon>Clostridium</taxon>
    </lineage>
</organism>
<dbReference type="InterPro" id="IPR041854">
    <property type="entry name" value="BFD-like_2Fe2S-bd_dom_sf"/>
</dbReference>
<comment type="caution">
    <text evidence="2">The sequence shown here is derived from an EMBL/GenBank/DDBJ whole genome shotgun (WGS) entry which is preliminary data.</text>
</comment>
<accession>A0A151AMU3</accession>
<evidence type="ECO:0000259" key="1">
    <source>
        <dbReference type="Pfam" id="PF04324"/>
    </source>
</evidence>
<dbReference type="STRING" id="1121305.CLCOL_14050"/>
<dbReference type="InterPro" id="IPR007419">
    <property type="entry name" value="BFD-like_2Fe2S-bd_dom"/>
</dbReference>
<sequence length="70" mass="7724">MEQNISPEILDKITNVCVCKSIKRAKIKQVIKNGADTFEKVQKATGAGTGSCNGKRCKEKIEELIKENSK</sequence>
<gene>
    <name evidence="2" type="ORF">CLCOL_14050</name>
</gene>
<dbReference type="PATRIC" id="fig|1121305.3.peg.1410"/>
<dbReference type="Gene3D" id="1.10.10.1100">
    <property type="entry name" value="BFD-like [2Fe-2S]-binding domain"/>
    <property type="match status" value="1"/>
</dbReference>
<protein>
    <submittedName>
        <fullName evidence="2">BFD-like [2Fe-2S] binding domain protein</fullName>
    </submittedName>
</protein>